<feature type="transmembrane region" description="Helical" evidence="8">
    <location>
        <begin position="166"/>
        <end position="187"/>
    </location>
</feature>
<sequence length="188" mass="20063">MSAIVGELFTLILMAFALGMDAFSVGLGMGMFQLRLKQIAKIGLVIGIFHVFMPLLGMITGKLLSENFSEIAGYIGGALLVLLGIQMIWTGFKEVETSRITPVGFGLVLFAVSVSLDSFSVGLSLGIYQARTVVVLLCFGISAMVLTWLGLLIGRKVKGWLGSYGEMLGGAILLVFGIKLLISFTAVF</sequence>
<keyword evidence="2 8" id="KW-1003">Cell membrane</keyword>
<keyword evidence="7 8" id="KW-0464">Manganese</keyword>
<keyword evidence="6 8" id="KW-0472">Membrane</keyword>
<comment type="function">
    <text evidence="8">Probably functions as a manganese efflux pump.</text>
</comment>
<dbReference type="Pfam" id="PF02659">
    <property type="entry name" value="Mntp"/>
    <property type="match status" value="1"/>
</dbReference>
<keyword evidence="1 8" id="KW-0813">Transport</keyword>
<feature type="transmembrane region" description="Helical" evidence="8">
    <location>
        <begin position="71"/>
        <end position="92"/>
    </location>
</feature>
<gene>
    <name evidence="8" type="primary">mntP</name>
    <name evidence="9" type="ORF">WMO63_11605</name>
</gene>
<evidence type="ECO:0000256" key="5">
    <source>
        <dbReference type="ARBA" id="ARBA00023065"/>
    </source>
</evidence>
<evidence type="ECO:0000313" key="9">
    <source>
        <dbReference type="EMBL" id="MEQ2466311.1"/>
    </source>
</evidence>
<proteinExistence type="inferred from homology"/>
<feature type="transmembrane region" description="Helical" evidence="8">
    <location>
        <begin position="39"/>
        <end position="59"/>
    </location>
</feature>
<keyword evidence="5 8" id="KW-0406">Ion transport</keyword>
<dbReference type="InterPro" id="IPR022929">
    <property type="entry name" value="Put_MntP"/>
</dbReference>
<reference evidence="9 10" key="1">
    <citation type="submission" date="2024-03" db="EMBL/GenBank/DDBJ databases">
        <title>Human intestinal bacterial collection.</title>
        <authorList>
            <person name="Pauvert C."/>
            <person name="Hitch T.C.A."/>
            <person name="Clavel T."/>
        </authorList>
    </citation>
    <scope>NUCLEOTIDE SEQUENCE [LARGE SCALE GENOMIC DNA]</scope>
    <source>
        <strain evidence="9 10">CLA-SR-H024</strain>
    </source>
</reference>
<dbReference type="PANTHER" id="PTHR35529">
    <property type="entry name" value="MANGANESE EFFLUX PUMP MNTP-RELATED"/>
    <property type="match status" value="1"/>
</dbReference>
<keyword evidence="10" id="KW-1185">Reference proteome</keyword>
<accession>A0ABV1F0P1</accession>
<evidence type="ECO:0000256" key="1">
    <source>
        <dbReference type="ARBA" id="ARBA00022448"/>
    </source>
</evidence>
<comment type="similarity">
    <text evidence="8">Belongs to the MntP (TC 9.B.29) family.</text>
</comment>
<evidence type="ECO:0000256" key="7">
    <source>
        <dbReference type="ARBA" id="ARBA00023211"/>
    </source>
</evidence>
<dbReference type="PANTHER" id="PTHR35529:SF1">
    <property type="entry name" value="MANGANESE EFFLUX PUMP MNTP-RELATED"/>
    <property type="match status" value="1"/>
</dbReference>
<feature type="transmembrane region" description="Helical" evidence="8">
    <location>
        <begin position="133"/>
        <end position="154"/>
    </location>
</feature>
<organism evidence="9 10">
    <name type="scientific">Niallia hominis</name>
    <dbReference type="NCBI Taxonomy" id="3133173"/>
    <lineage>
        <taxon>Bacteria</taxon>
        <taxon>Bacillati</taxon>
        <taxon>Bacillota</taxon>
        <taxon>Bacilli</taxon>
        <taxon>Bacillales</taxon>
        <taxon>Bacillaceae</taxon>
        <taxon>Niallia</taxon>
    </lineage>
</organism>
<comment type="subcellular location">
    <subcellularLocation>
        <location evidence="8">Cell membrane</location>
        <topology evidence="8">Multi-pass membrane protein</topology>
    </subcellularLocation>
</comment>
<keyword evidence="4 8" id="KW-1133">Transmembrane helix</keyword>
<evidence type="ECO:0000256" key="3">
    <source>
        <dbReference type="ARBA" id="ARBA00022692"/>
    </source>
</evidence>
<feature type="transmembrane region" description="Helical" evidence="8">
    <location>
        <begin position="104"/>
        <end position="127"/>
    </location>
</feature>
<dbReference type="InterPro" id="IPR003810">
    <property type="entry name" value="Mntp/YtaF"/>
</dbReference>
<evidence type="ECO:0000313" key="10">
    <source>
        <dbReference type="Proteomes" id="UP001465426"/>
    </source>
</evidence>
<evidence type="ECO:0000256" key="8">
    <source>
        <dbReference type="HAMAP-Rule" id="MF_01521"/>
    </source>
</evidence>
<evidence type="ECO:0000256" key="6">
    <source>
        <dbReference type="ARBA" id="ARBA00023136"/>
    </source>
</evidence>
<dbReference type="RefSeq" id="WP_109768637.1">
    <property type="nucleotide sequence ID" value="NZ_JBBMFN010000025.1"/>
</dbReference>
<feature type="transmembrane region" description="Helical" evidence="8">
    <location>
        <begin position="12"/>
        <end position="32"/>
    </location>
</feature>
<dbReference type="EMBL" id="JBBMFN010000025">
    <property type="protein sequence ID" value="MEQ2466311.1"/>
    <property type="molecule type" value="Genomic_DNA"/>
</dbReference>
<evidence type="ECO:0000256" key="2">
    <source>
        <dbReference type="ARBA" id="ARBA00022475"/>
    </source>
</evidence>
<comment type="caution">
    <text evidence="9">The sequence shown here is derived from an EMBL/GenBank/DDBJ whole genome shotgun (WGS) entry which is preliminary data.</text>
</comment>
<protein>
    <recommendedName>
        <fullName evidence="8">Putative manganese efflux pump MntP</fullName>
    </recommendedName>
</protein>
<evidence type="ECO:0000256" key="4">
    <source>
        <dbReference type="ARBA" id="ARBA00022989"/>
    </source>
</evidence>
<name>A0ABV1F0P1_9BACI</name>
<dbReference type="HAMAP" id="MF_01521">
    <property type="entry name" value="MntP_pump"/>
    <property type="match status" value="1"/>
</dbReference>
<dbReference type="Proteomes" id="UP001465426">
    <property type="component" value="Unassembled WGS sequence"/>
</dbReference>
<keyword evidence="3 8" id="KW-0812">Transmembrane</keyword>